<dbReference type="EMBL" id="CH902625">
    <property type="protein sequence ID" value="EDV35077.1"/>
    <property type="molecule type" value="Genomic_DNA"/>
</dbReference>
<organism evidence="4 5">
    <name type="scientific">Drosophila ananassae</name>
    <name type="common">Fruit fly</name>
    <dbReference type="NCBI Taxonomy" id="7217"/>
    <lineage>
        <taxon>Eukaryota</taxon>
        <taxon>Metazoa</taxon>
        <taxon>Ecdysozoa</taxon>
        <taxon>Arthropoda</taxon>
        <taxon>Hexapoda</taxon>
        <taxon>Insecta</taxon>
        <taxon>Pterygota</taxon>
        <taxon>Neoptera</taxon>
        <taxon>Endopterygota</taxon>
        <taxon>Diptera</taxon>
        <taxon>Brachycera</taxon>
        <taxon>Muscomorpha</taxon>
        <taxon>Ephydroidea</taxon>
        <taxon>Drosophilidae</taxon>
        <taxon>Drosophila</taxon>
        <taxon>Sophophora</taxon>
    </lineage>
</organism>
<name>B3MVT2_DROAN</name>
<comment type="similarity">
    <text evidence="1">Belongs to the NAC-beta family.</text>
</comment>
<feature type="domain" description="NAC-A/B" evidence="3">
    <location>
        <begin position="33"/>
        <end position="98"/>
    </location>
</feature>
<dbReference type="InterPro" id="IPR002715">
    <property type="entry name" value="Nas_poly-pep-assoc_cplx_dom"/>
</dbReference>
<gene>
    <name evidence="4" type="primary">Dana\GF22559</name>
    <name evidence="4" type="synonym">dana_GLEANR_6519</name>
    <name evidence="4" type="ORF">GF22559</name>
</gene>
<dbReference type="STRING" id="7217.B3MVT2"/>
<dbReference type="CDD" id="cd22055">
    <property type="entry name" value="NAC_BTF3"/>
    <property type="match status" value="1"/>
</dbReference>
<dbReference type="InParanoid" id="B3MVT2"/>
<evidence type="ECO:0000256" key="1">
    <source>
        <dbReference type="RuleBase" id="RU361272"/>
    </source>
</evidence>
<dbReference type="SMART" id="SM01407">
    <property type="entry name" value="NAC"/>
    <property type="match status" value="1"/>
</dbReference>
<proteinExistence type="inferred from homology"/>
<feature type="region of interest" description="Disordered" evidence="2">
    <location>
        <begin position="163"/>
        <end position="240"/>
    </location>
</feature>
<feature type="region of interest" description="Disordered" evidence="2">
    <location>
        <begin position="386"/>
        <end position="436"/>
    </location>
</feature>
<evidence type="ECO:0000256" key="2">
    <source>
        <dbReference type="SAM" id="MobiDB-lite"/>
    </source>
</evidence>
<dbReference type="HOGENOM" id="CLU_506490_0_0_1"/>
<feature type="compositionally biased region" description="Basic and acidic residues" evidence="2">
    <location>
        <begin position="492"/>
        <end position="513"/>
    </location>
</feature>
<dbReference type="GeneID" id="6505216"/>
<accession>B3MVT2</accession>
<evidence type="ECO:0000259" key="3">
    <source>
        <dbReference type="PROSITE" id="PS51151"/>
    </source>
</evidence>
<dbReference type="InterPro" id="IPR039370">
    <property type="entry name" value="BTF3"/>
</dbReference>
<feature type="region of interest" description="Disordered" evidence="2">
    <location>
        <begin position="245"/>
        <end position="264"/>
    </location>
</feature>
<feature type="compositionally biased region" description="Acidic residues" evidence="2">
    <location>
        <begin position="393"/>
        <end position="427"/>
    </location>
</feature>
<feature type="region of interest" description="Disordered" evidence="2">
    <location>
        <begin position="122"/>
        <end position="150"/>
    </location>
</feature>
<feature type="compositionally biased region" description="Polar residues" evidence="2">
    <location>
        <begin position="199"/>
        <end position="209"/>
    </location>
</feature>
<dbReference type="OrthoDB" id="8033832at2759"/>
<dbReference type="AlphaFoldDB" id="B3MVT2"/>
<evidence type="ECO:0000313" key="5">
    <source>
        <dbReference type="Proteomes" id="UP000007801"/>
    </source>
</evidence>
<dbReference type="KEGG" id="dan:6505216"/>
<reference evidence="4 5" key="1">
    <citation type="journal article" date="2007" name="Nature">
        <title>Evolution of genes and genomes on the Drosophila phylogeny.</title>
        <authorList>
            <consortium name="Drosophila 12 Genomes Consortium"/>
            <person name="Clark A.G."/>
            <person name="Eisen M.B."/>
            <person name="Smith D.R."/>
            <person name="Bergman C.M."/>
            <person name="Oliver B."/>
            <person name="Markow T.A."/>
            <person name="Kaufman T.C."/>
            <person name="Kellis M."/>
            <person name="Gelbart W."/>
            <person name="Iyer V.N."/>
            <person name="Pollard D.A."/>
            <person name="Sackton T.B."/>
            <person name="Larracuente A.M."/>
            <person name="Singh N.D."/>
            <person name="Abad J.P."/>
            <person name="Abt D.N."/>
            <person name="Adryan B."/>
            <person name="Aguade M."/>
            <person name="Akashi H."/>
            <person name="Anderson W.W."/>
            <person name="Aquadro C.F."/>
            <person name="Ardell D.H."/>
            <person name="Arguello R."/>
            <person name="Artieri C.G."/>
            <person name="Barbash D.A."/>
            <person name="Barker D."/>
            <person name="Barsanti P."/>
            <person name="Batterham P."/>
            <person name="Batzoglou S."/>
            <person name="Begun D."/>
            <person name="Bhutkar A."/>
            <person name="Blanco E."/>
            <person name="Bosak S.A."/>
            <person name="Bradley R.K."/>
            <person name="Brand A.D."/>
            <person name="Brent M.R."/>
            <person name="Brooks A.N."/>
            <person name="Brown R.H."/>
            <person name="Butlin R.K."/>
            <person name="Caggese C."/>
            <person name="Calvi B.R."/>
            <person name="Bernardo de Carvalho A."/>
            <person name="Caspi A."/>
            <person name="Castrezana S."/>
            <person name="Celniker S.E."/>
            <person name="Chang J.L."/>
            <person name="Chapple C."/>
            <person name="Chatterji S."/>
            <person name="Chinwalla A."/>
            <person name="Civetta A."/>
            <person name="Clifton S.W."/>
            <person name="Comeron J.M."/>
            <person name="Costello J.C."/>
            <person name="Coyne J.A."/>
            <person name="Daub J."/>
            <person name="David R.G."/>
            <person name="Delcher A.L."/>
            <person name="Delehaunty K."/>
            <person name="Do C.B."/>
            <person name="Ebling H."/>
            <person name="Edwards K."/>
            <person name="Eickbush T."/>
            <person name="Evans J.D."/>
            <person name="Filipski A."/>
            <person name="Findeiss S."/>
            <person name="Freyhult E."/>
            <person name="Fulton L."/>
            <person name="Fulton R."/>
            <person name="Garcia A.C."/>
            <person name="Gardiner A."/>
            <person name="Garfield D.A."/>
            <person name="Garvin B.E."/>
            <person name="Gibson G."/>
            <person name="Gilbert D."/>
            <person name="Gnerre S."/>
            <person name="Godfrey J."/>
            <person name="Good R."/>
            <person name="Gotea V."/>
            <person name="Gravely B."/>
            <person name="Greenberg A.J."/>
            <person name="Griffiths-Jones S."/>
            <person name="Gross S."/>
            <person name="Guigo R."/>
            <person name="Gustafson E.A."/>
            <person name="Haerty W."/>
            <person name="Hahn M.W."/>
            <person name="Halligan D.L."/>
            <person name="Halpern A.L."/>
            <person name="Halter G.M."/>
            <person name="Han M.V."/>
            <person name="Heger A."/>
            <person name="Hillier L."/>
            <person name="Hinrichs A.S."/>
            <person name="Holmes I."/>
            <person name="Hoskins R.A."/>
            <person name="Hubisz M.J."/>
            <person name="Hultmark D."/>
            <person name="Huntley M.A."/>
            <person name="Jaffe D.B."/>
            <person name="Jagadeeshan S."/>
            <person name="Jeck W.R."/>
            <person name="Johnson J."/>
            <person name="Jones C.D."/>
            <person name="Jordan W.C."/>
            <person name="Karpen G.H."/>
            <person name="Kataoka E."/>
            <person name="Keightley P.D."/>
            <person name="Kheradpour P."/>
            <person name="Kirkness E.F."/>
            <person name="Koerich L.B."/>
            <person name="Kristiansen K."/>
            <person name="Kudrna D."/>
            <person name="Kulathinal R.J."/>
            <person name="Kumar S."/>
            <person name="Kwok R."/>
            <person name="Lander E."/>
            <person name="Langley C.H."/>
            <person name="Lapoint R."/>
            <person name="Lazzaro B.P."/>
            <person name="Lee S.J."/>
            <person name="Levesque L."/>
            <person name="Li R."/>
            <person name="Lin C.F."/>
            <person name="Lin M.F."/>
            <person name="Lindblad-Toh K."/>
            <person name="Llopart A."/>
            <person name="Long M."/>
            <person name="Low L."/>
            <person name="Lozovsky E."/>
            <person name="Lu J."/>
            <person name="Luo M."/>
            <person name="Machado C.A."/>
            <person name="Makalowski W."/>
            <person name="Marzo M."/>
            <person name="Matsuda M."/>
            <person name="Matzkin L."/>
            <person name="McAllister B."/>
            <person name="McBride C.S."/>
            <person name="McKernan B."/>
            <person name="McKernan K."/>
            <person name="Mendez-Lago M."/>
            <person name="Minx P."/>
            <person name="Mollenhauer M.U."/>
            <person name="Montooth K."/>
            <person name="Mount S.M."/>
            <person name="Mu X."/>
            <person name="Myers E."/>
            <person name="Negre B."/>
            <person name="Newfeld S."/>
            <person name="Nielsen R."/>
            <person name="Noor M.A."/>
            <person name="O'Grady P."/>
            <person name="Pachter L."/>
            <person name="Papaceit M."/>
            <person name="Parisi M.J."/>
            <person name="Parisi M."/>
            <person name="Parts L."/>
            <person name="Pedersen J.S."/>
            <person name="Pesole G."/>
            <person name="Phillippy A.M."/>
            <person name="Ponting C.P."/>
            <person name="Pop M."/>
            <person name="Porcelli D."/>
            <person name="Powell J.R."/>
            <person name="Prohaska S."/>
            <person name="Pruitt K."/>
            <person name="Puig M."/>
            <person name="Quesneville H."/>
            <person name="Ram K.R."/>
            <person name="Rand D."/>
            <person name="Rasmussen M.D."/>
            <person name="Reed L.K."/>
            <person name="Reenan R."/>
            <person name="Reily A."/>
            <person name="Remington K.A."/>
            <person name="Rieger T.T."/>
            <person name="Ritchie M.G."/>
            <person name="Robin C."/>
            <person name="Rogers Y.H."/>
            <person name="Rohde C."/>
            <person name="Rozas J."/>
            <person name="Rubenfield M.J."/>
            <person name="Ruiz A."/>
            <person name="Russo S."/>
            <person name="Salzberg S.L."/>
            <person name="Sanchez-Gracia A."/>
            <person name="Saranga D.J."/>
            <person name="Sato H."/>
            <person name="Schaeffer S.W."/>
            <person name="Schatz M.C."/>
            <person name="Schlenke T."/>
            <person name="Schwartz R."/>
            <person name="Segarra C."/>
            <person name="Singh R.S."/>
            <person name="Sirot L."/>
            <person name="Sirota M."/>
            <person name="Sisneros N.B."/>
            <person name="Smith C.D."/>
            <person name="Smith T.F."/>
            <person name="Spieth J."/>
            <person name="Stage D.E."/>
            <person name="Stark A."/>
            <person name="Stephan W."/>
            <person name="Strausberg R.L."/>
            <person name="Strempel S."/>
            <person name="Sturgill D."/>
            <person name="Sutton G."/>
            <person name="Sutton G.G."/>
            <person name="Tao W."/>
            <person name="Teichmann S."/>
            <person name="Tobari Y.N."/>
            <person name="Tomimura Y."/>
            <person name="Tsolas J.M."/>
            <person name="Valente V.L."/>
            <person name="Venter E."/>
            <person name="Venter J.C."/>
            <person name="Vicario S."/>
            <person name="Vieira F.G."/>
            <person name="Vilella A.J."/>
            <person name="Villasante A."/>
            <person name="Walenz B."/>
            <person name="Wang J."/>
            <person name="Wasserman M."/>
            <person name="Watts T."/>
            <person name="Wilson D."/>
            <person name="Wilson R.K."/>
            <person name="Wing R.A."/>
            <person name="Wolfner M.F."/>
            <person name="Wong A."/>
            <person name="Wong G.K."/>
            <person name="Wu C.I."/>
            <person name="Wu G."/>
            <person name="Yamamoto D."/>
            <person name="Yang H.P."/>
            <person name="Yang S.P."/>
            <person name="Yorke J.A."/>
            <person name="Yoshida K."/>
            <person name="Zdobnov E."/>
            <person name="Zhang P."/>
            <person name="Zhang Y."/>
            <person name="Zimin A.V."/>
            <person name="Baldwin J."/>
            <person name="Abdouelleil A."/>
            <person name="Abdulkadir J."/>
            <person name="Abebe A."/>
            <person name="Abera B."/>
            <person name="Abreu J."/>
            <person name="Acer S.C."/>
            <person name="Aftuck L."/>
            <person name="Alexander A."/>
            <person name="An P."/>
            <person name="Anderson E."/>
            <person name="Anderson S."/>
            <person name="Arachi H."/>
            <person name="Azer M."/>
            <person name="Bachantsang P."/>
            <person name="Barry A."/>
            <person name="Bayul T."/>
            <person name="Berlin A."/>
            <person name="Bessette D."/>
            <person name="Bloom T."/>
            <person name="Blye J."/>
            <person name="Boguslavskiy L."/>
            <person name="Bonnet C."/>
            <person name="Boukhgalter B."/>
            <person name="Bourzgui I."/>
            <person name="Brown A."/>
            <person name="Cahill P."/>
            <person name="Channer S."/>
            <person name="Cheshatsang Y."/>
            <person name="Chuda L."/>
            <person name="Citroen M."/>
            <person name="Collymore A."/>
            <person name="Cooke P."/>
            <person name="Costello M."/>
            <person name="D'Aco K."/>
            <person name="Daza R."/>
            <person name="De Haan G."/>
            <person name="DeGray S."/>
            <person name="DeMaso C."/>
            <person name="Dhargay N."/>
            <person name="Dooley K."/>
            <person name="Dooley E."/>
            <person name="Doricent M."/>
            <person name="Dorje P."/>
            <person name="Dorjee K."/>
            <person name="Dupes A."/>
            <person name="Elong R."/>
            <person name="Falk J."/>
            <person name="Farina A."/>
            <person name="Faro S."/>
            <person name="Ferguson D."/>
            <person name="Fisher S."/>
            <person name="Foley C.D."/>
            <person name="Franke A."/>
            <person name="Friedrich D."/>
            <person name="Gadbois L."/>
            <person name="Gearin G."/>
            <person name="Gearin C.R."/>
            <person name="Giannoukos G."/>
            <person name="Goode T."/>
            <person name="Graham J."/>
            <person name="Grandbois E."/>
            <person name="Grewal S."/>
            <person name="Gyaltsen K."/>
            <person name="Hafez N."/>
            <person name="Hagos B."/>
            <person name="Hall J."/>
            <person name="Henson C."/>
            <person name="Hollinger A."/>
            <person name="Honan T."/>
            <person name="Huard M.D."/>
            <person name="Hughes L."/>
            <person name="Hurhula B."/>
            <person name="Husby M.E."/>
            <person name="Kamat A."/>
            <person name="Kanga B."/>
            <person name="Kashin S."/>
            <person name="Khazanovich D."/>
            <person name="Kisner P."/>
            <person name="Lance K."/>
            <person name="Lara M."/>
            <person name="Lee W."/>
            <person name="Lennon N."/>
            <person name="Letendre F."/>
            <person name="LeVine R."/>
            <person name="Lipovsky A."/>
            <person name="Liu X."/>
            <person name="Liu J."/>
            <person name="Liu S."/>
            <person name="Lokyitsang T."/>
            <person name="Lokyitsang Y."/>
            <person name="Lubonja R."/>
            <person name="Lui A."/>
            <person name="MacDonald P."/>
            <person name="Magnisalis V."/>
            <person name="Maru K."/>
            <person name="Matthews C."/>
            <person name="McCusker W."/>
            <person name="McDonough S."/>
            <person name="Mehta T."/>
            <person name="Meldrim J."/>
            <person name="Meneus L."/>
            <person name="Mihai O."/>
            <person name="Mihalev A."/>
            <person name="Mihova T."/>
            <person name="Mittelman R."/>
            <person name="Mlenga V."/>
            <person name="Montmayeur A."/>
            <person name="Mulrain L."/>
            <person name="Navidi A."/>
            <person name="Naylor J."/>
            <person name="Negash T."/>
            <person name="Nguyen T."/>
            <person name="Nguyen N."/>
            <person name="Nicol R."/>
            <person name="Norbu C."/>
            <person name="Norbu N."/>
            <person name="Novod N."/>
            <person name="O'Neill B."/>
            <person name="Osman S."/>
            <person name="Markiewicz E."/>
            <person name="Oyono O.L."/>
            <person name="Patti C."/>
            <person name="Phunkhang P."/>
            <person name="Pierre F."/>
            <person name="Priest M."/>
            <person name="Raghuraman S."/>
            <person name="Rege F."/>
            <person name="Reyes R."/>
            <person name="Rise C."/>
            <person name="Rogov P."/>
            <person name="Ross K."/>
            <person name="Ryan E."/>
            <person name="Settipalli S."/>
            <person name="Shea T."/>
            <person name="Sherpa N."/>
            <person name="Shi L."/>
            <person name="Shih D."/>
            <person name="Sparrow T."/>
            <person name="Spaulding J."/>
            <person name="Stalker J."/>
            <person name="Stange-Thomann N."/>
            <person name="Stavropoulos S."/>
            <person name="Stone C."/>
            <person name="Strader C."/>
            <person name="Tesfaye S."/>
            <person name="Thomson T."/>
            <person name="Thoulutsang Y."/>
            <person name="Thoulutsang D."/>
            <person name="Topham K."/>
            <person name="Topping I."/>
            <person name="Tsamla T."/>
            <person name="Vassiliev H."/>
            <person name="Vo A."/>
            <person name="Wangchuk T."/>
            <person name="Wangdi T."/>
            <person name="Weiand M."/>
            <person name="Wilkinson J."/>
            <person name="Wilson A."/>
            <person name="Yadav S."/>
            <person name="Young G."/>
            <person name="Yu Q."/>
            <person name="Zembek L."/>
            <person name="Zhong D."/>
            <person name="Zimmer A."/>
            <person name="Zwirko Z."/>
            <person name="Jaffe D.B."/>
            <person name="Alvarez P."/>
            <person name="Brockman W."/>
            <person name="Butler J."/>
            <person name="Chin C."/>
            <person name="Gnerre S."/>
            <person name="Grabherr M."/>
            <person name="Kleber M."/>
            <person name="Mauceli E."/>
            <person name="MacCallum I."/>
        </authorList>
    </citation>
    <scope>NUCLEOTIDE SEQUENCE [LARGE SCALE GENOMIC DNA]</scope>
    <source>
        <strain evidence="5">Tucson 14024-0371.13</strain>
    </source>
</reference>
<feature type="region of interest" description="Disordered" evidence="2">
    <location>
        <begin position="492"/>
        <end position="538"/>
    </location>
</feature>
<dbReference type="Pfam" id="PF01849">
    <property type="entry name" value="NAC"/>
    <property type="match status" value="1"/>
</dbReference>
<dbReference type="PROSITE" id="PS51151">
    <property type="entry name" value="NAC_AB"/>
    <property type="match status" value="1"/>
</dbReference>
<feature type="compositionally biased region" description="Basic residues" evidence="2">
    <location>
        <begin position="140"/>
        <end position="150"/>
    </location>
</feature>
<evidence type="ECO:0000313" key="4">
    <source>
        <dbReference type="EMBL" id="EDV35077.1"/>
    </source>
</evidence>
<dbReference type="OMA" id="NRIRCRN"/>
<dbReference type="PANTHER" id="PTHR10351">
    <property type="entry name" value="TRANSCRIPTION FACTOR BTF3 FAMILY MEMBER"/>
    <property type="match status" value="1"/>
</dbReference>
<sequence length="538" mass="58169">MDIVKLKKMEDSVRIGGKGSVRRKHKHVQTSSNLEEKRLQATLGKLSLNQMPGIQQISVQMKDGNEIIVPMPKVQGSVVSNLFVITGELVRVPSVAKKEAEAAAAAAQAAAAAAAQAAQAAQTGKTGRQLPGQGKETGKKGKKPRNRIRCRNKRAQMLQHLVEAGDSGAQPNGGGDAPAESEDRQGGGDFGPKEAVDDNISTGSQNLSQDLAEDGSNLSADSDKTNVPSDSSDMDQTLVGDDESLAGDSIFSQPASKGSDNLEDGNVATELDFEMDAGHCDGCENVYMNYDEDHYNDDEDALNVNYNNFNHDDDEMNANYEQYNHNATLNIDFNNFNNDNDAAASNANYAEPLNYNLENFNINFENLSLNDNALNDDFEAFTDQIAPSSEKESFEDEAQNMTEEDVTEIDAEGETEDGTQEEAEASSESESGVCSIEKCPKGSLPFGKKMKHILQQQIMGIKVPKVNAEMSPEAAEKEPETMAMNHDEVQAETEAKIECSSEVHAETEAKIECSSEAETEGQVEAIAEVPNEEGRPNN</sequence>
<protein>
    <recommendedName>
        <fullName evidence="1">Transcription factor BTF3</fullName>
    </recommendedName>
</protein>
<dbReference type="Proteomes" id="UP000007801">
    <property type="component" value="Unassembled WGS sequence"/>
</dbReference>
<feature type="compositionally biased region" description="Basic and acidic residues" evidence="2">
    <location>
        <begin position="181"/>
        <end position="196"/>
    </location>
</feature>
<feature type="compositionally biased region" description="Polar residues" evidence="2">
    <location>
        <begin position="216"/>
        <end position="235"/>
    </location>
</feature>
<feature type="compositionally biased region" description="Polar residues" evidence="2">
    <location>
        <begin position="250"/>
        <end position="259"/>
    </location>
</feature>
<dbReference type="eggNOG" id="KOG2240">
    <property type="taxonomic scope" value="Eukaryota"/>
</dbReference>
<keyword evidence="5" id="KW-1185">Reference proteome</keyword>